<protein>
    <submittedName>
        <fullName evidence="1">Helix-turn-helix transcriptional regulator</fullName>
    </submittedName>
</protein>
<name>A0AC61MMW7_9FIRM</name>
<dbReference type="EMBL" id="CP066744">
    <property type="protein sequence ID" value="QQK06997.1"/>
    <property type="molecule type" value="Genomic_DNA"/>
</dbReference>
<dbReference type="Proteomes" id="UP000595814">
    <property type="component" value="Chromosome"/>
</dbReference>
<accession>A0AC61MMW7</accession>
<proteinExistence type="predicted"/>
<sequence>MMEFHERLKIIREKQKIDLENLAKDLNISSEEIISWESGEKEPSINNLIKLSKIYRTSTDYLLTGKSSSDFFFKILMIVLSVITLGVFLFIIIAAITILFK</sequence>
<evidence type="ECO:0000313" key="1">
    <source>
        <dbReference type="EMBL" id="QQK06997.1"/>
    </source>
</evidence>
<evidence type="ECO:0000313" key="2">
    <source>
        <dbReference type="Proteomes" id="UP000595814"/>
    </source>
</evidence>
<reference evidence="1 2" key="1">
    <citation type="journal article" date="2022" name="Int. J. Syst. Evol. Microbiol.">
        <title>Miniphocaeibacter halophilus sp. nov., an ammonium-tolerant acetate-producing bacterium isolated from a biogas system.</title>
        <authorList>
            <person name="Schnurer A."/>
            <person name="Singh A."/>
            <person name="Bi S."/>
            <person name="Qiao W."/>
            <person name="Westerholm M."/>
        </authorList>
    </citation>
    <scope>NUCLEOTIDE SEQUENCE [LARGE SCALE GENOMIC DNA]</scope>
    <source>
        <strain evidence="1 2">AMB_01</strain>
    </source>
</reference>
<gene>
    <name evidence="1" type="ORF">JFY71_06520</name>
</gene>
<organism evidence="1 2">
    <name type="scientific">Miniphocaeibacter halophilus</name>
    <dbReference type="NCBI Taxonomy" id="2931922"/>
    <lineage>
        <taxon>Bacteria</taxon>
        <taxon>Bacillati</taxon>
        <taxon>Bacillota</taxon>
        <taxon>Tissierellia</taxon>
        <taxon>Tissierellales</taxon>
        <taxon>Peptoniphilaceae</taxon>
        <taxon>Miniphocaeibacter</taxon>
    </lineage>
</organism>
<keyword evidence="2" id="KW-1185">Reference proteome</keyword>